<reference evidence="2 3" key="1">
    <citation type="submission" date="2023-06" db="EMBL/GenBank/DDBJ databases">
        <title>Black Yeasts Isolated from many extreme environments.</title>
        <authorList>
            <person name="Coleine C."/>
            <person name="Stajich J.E."/>
            <person name="Selbmann L."/>
        </authorList>
    </citation>
    <scope>NUCLEOTIDE SEQUENCE [LARGE SCALE GENOMIC DNA]</scope>
    <source>
        <strain evidence="2 3">CCFEE 5887</strain>
    </source>
</reference>
<evidence type="ECO:0000256" key="1">
    <source>
        <dbReference type="SAM" id="MobiDB-lite"/>
    </source>
</evidence>
<dbReference type="EMBL" id="JAXLQG010000005">
    <property type="protein sequence ID" value="KAK5539854.1"/>
    <property type="molecule type" value="Genomic_DNA"/>
</dbReference>
<protein>
    <submittedName>
        <fullName evidence="2">Uncharacterized protein</fullName>
    </submittedName>
</protein>
<dbReference type="Proteomes" id="UP001345827">
    <property type="component" value="Unassembled WGS sequence"/>
</dbReference>
<evidence type="ECO:0000313" key="2">
    <source>
        <dbReference type="EMBL" id="KAK5539854.1"/>
    </source>
</evidence>
<accession>A0AAV9QB42</accession>
<organism evidence="2 3">
    <name type="scientific">Vermiconidia calcicola</name>
    <dbReference type="NCBI Taxonomy" id="1690605"/>
    <lineage>
        <taxon>Eukaryota</taxon>
        <taxon>Fungi</taxon>
        <taxon>Dikarya</taxon>
        <taxon>Ascomycota</taxon>
        <taxon>Pezizomycotina</taxon>
        <taxon>Dothideomycetes</taxon>
        <taxon>Dothideomycetidae</taxon>
        <taxon>Mycosphaerellales</taxon>
        <taxon>Extremaceae</taxon>
        <taxon>Vermiconidia</taxon>
    </lineage>
</organism>
<keyword evidence="3" id="KW-1185">Reference proteome</keyword>
<evidence type="ECO:0000313" key="3">
    <source>
        <dbReference type="Proteomes" id="UP001345827"/>
    </source>
</evidence>
<name>A0AAV9QB42_9PEZI</name>
<sequence length="83" mass="9300">MSLFANMKASVVEKLRAAREWFKAKLTKETPATPEPVNQRGVHISPPSNFRRQEIHVEIDHEGNAVMVEGPADDQTEPPPHAM</sequence>
<proteinExistence type="predicted"/>
<comment type="caution">
    <text evidence="2">The sequence shown here is derived from an EMBL/GenBank/DDBJ whole genome shotgun (WGS) entry which is preliminary data.</text>
</comment>
<gene>
    <name evidence="2" type="ORF">LTR25_003559</name>
</gene>
<feature type="region of interest" description="Disordered" evidence="1">
    <location>
        <begin position="29"/>
        <end position="49"/>
    </location>
</feature>
<dbReference type="AlphaFoldDB" id="A0AAV9QB42"/>